<dbReference type="InterPro" id="IPR012677">
    <property type="entry name" value="Nucleotide-bd_a/b_plait_sf"/>
</dbReference>
<evidence type="ECO:0000256" key="8">
    <source>
        <dbReference type="SAM" id="MobiDB-lite"/>
    </source>
</evidence>
<reference evidence="12" key="1">
    <citation type="submission" date="2020-01" db="EMBL/GenBank/DDBJ databases">
        <title>Genome sequence of Kobresia littledalei, the first chromosome-level genome in the family Cyperaceae.</title>
        <authorList>
            <person name="Qu G."/>
        </authorList>
    </citation>
    <scope>NUCLEOTIDE SEQUENCE</scope>
    <source>
        <strain evidence="12">C.B.Clarke</strain>
        <tissue evidence="12">Leaf</tissue>
    </source>
</reference>
<evidence type="ECO:0000256" key="2">
    <source>
        <dbReference type="ARBA" id="ARBA00022771"/>
    </source>
</evidence>
<feature type="domain" description="C3H1-type" evidence="11">
    <location>
        <begin position="211"/>
        <end position="239"/>
    </location>
</feature>
<evidence type="ECO:0000256" key="6">
    <source>
        <dbReference type="PROSITE-ProRule" id="PRU00176"/>
    </source>
</evidence>
<dbReference type="AlphaFoldDB" id="A0A833QGA9"/>
<accession>A0A833QGA9</accession>
<keyword evidence="1 7" id="KW-0479">Metal-binding</keyword>
<dbReference type="Pfam" id="PF00076">
    <property type="entry name" value="RRM_1"/>
    <property type="match status" value="1"/>
</dbReference>
<dbReference type="SMART" id="SM00356">
    <property type="entry name" value="ZnF_C3H1"/>
    <property type="match status" value="1"/>
</dbReference>
<sequence>MYKISEREILFGNYNLSSVLQFLTYLLFWRHLRIPLITKLFQKERKCEINNLSPNPEPAITKIEPFSVHCAWLQFLSSSREKKITESTMEVTECTRIVLNRIEKFEPENATKIMGYLLLNHTYEEILGYALGSDKKIISLILEAKSYLTSAPKCVIPPQFAPQCAPFPVAFTPQVPPSIGLAPFYSNSQLSIPHNMIAQPNLTQLNPNFGTDLAQVCQYYLSKGYCKNGARCRFVHDSNFVPVGDWMRLEMEIREILLSRGRIPLSIALLPMVYQEQYGKVLQAEGYLTESQRHSKLGYSLTRLLAQLRTIALIERPHGQHSLVLAEDAHKYIEYTRLGKQDTSSSSHQIYLTFPADSKFTEEEVEIYFSKYGPVREVRIPRQARRMFGFVSFVYPETVQLILSISHPHYIGSSRILVKPYKEKSTVNERRIAEVDLSNYNACNFFDLGLEPSASLGGYSCDERYLQDQMMNEREIDMALERRERHLVERQQMCNKLTGGPAHYFNPEYLQFAQDQLGRLKINAARETEKAVSTSTSSSDPHSGEIDLPDSPFA</sequence>
<dbReference type="GO" id="GO:0003723">
    <property type="term" value="F:RNA binding"/>
    <property type="evidence" value="ECO:0007669"/>
    <property type="project" value="UniProtKB-UniRule"/>
</dbReference>
<dbReference type="PROSITE" id="PS50103">
    <property type="entry name" value="ZF_C3H1"/>
    <property type="match status" value="1"/>
</dbReference>
<evidence type="ECO:0000256" key="9">
    <source>
        <dbReference type="SAM" id="Phobius"/>
    </source>
</evidence>
<dbReference type="FunFam" id="3.30.70.330:FF:000678">
    <property type="entry name" value="zinc finger CCCH domain-containing protein 53-like isoform X2"/>
    <property type="match status" value="1"/>
</dbReference>
<keyword evidence="3 7" id="KW-0862">Zinc</keyword>
<dbReference type="Proteomes" id="UP000623129">
    <property type="component" value="Unassembled WGS sequence"/>
</dbReference>
<keyword evidence="9" id="KW-1133">Transmembrane helix</keyword>
<evidence type="ECO:0000256" key="4">
    <source>
        <dbReference type="ARBA" id="ARBA00022884"/>
    </source>
</evidence>
<protein>
    <submittedName>
        <fullName evidence="12">Zinc finger CCCH domain-containing protein 18-like isoform X2</fullName>
    </submittedName>
</protein>
<dbReference type="Pfam" id="PF23182">
    <property type="entry name" value="PABC_AtC3H46"/>
    <property type="match status" value="1"/>
</dbReference>
<dbReference type="OrthoDB" id="1914176at2759"/>
<dbReference type="EMBL" id="SWLB01000023">
    <property type="protein sequence ID" value="KAF3323208.1"/>
    <property type="molecule type" value="Genomic_DNA"/>
</dbReference>
<dbReference type="PROSITE" id="PS50102">
    <property type="entry name" value="RRM"/>
    <property type="match status" value="1"/>
</dbReference>
<evidence type="ECO:0000256" key="7">
    <source>
        <dbReference type="PROSITE-ProRule" id="PRU00723"/>
    </source>
</evidence>
<dbReference type="PANTHER" id="PTHR24009:SF0">
    <property type="entry name" value="ZINC FINGER CCCH DOMAIN-CONTAINING PROTEIN 18"/>
    <property type="match status" value="1"/>
</dbReference>
<keyword evidence="5" id="KW-0238">DNA-binding</keyword>
<evidence type="ECO:0000259" key="10">
    <source>
        <dbReference type="PROSITE" id="PS50102"/>
    </source>
</evidence>
<keyword evidence="9" id="KW-0812">Transmembrane</keyword>
<keyword evidence="9" id="KW-0472">Membrane</keyword>
<organism evidence="12 13">
    <name type="scientific">Carex littledalei</name>
    <dbReference type="NCBI Taxonomy" id="544730"/>
    <lineage>
        <taxon>Eukaryota</taxon>
        <taxon>Viridiplantae</taxon>
        <taxon>Streptophyta</taxon>
        <taxon>Embryophyta</taxon>
        <taxon>Tracheophyta</taxon>
        <taxon>Spermatophyta</taxon>
        <taxon>Magnoliopsida</taxon>
        <taxon>Liliopsida</taxon>
        <taxon>Poales</taxon>
        <taxon>Cyperaceae</taxon>
        <taxon>Cyperoideae</taxon>
        <taxon>Cariceae</taxon>
        <taxon>Carex</taxon>
        <taxon>Carex subgen. Euthyceras</taxon>
    </lineage>
</organism>
<dbReference type="SMART" id="SM00360">
    <property type="entry name" value="RRM"/>
    <property type="match status" value="1"/>
</dbReference>
<dbReference type="GO" id="GO:0003677">
    <property type="term" value="F:DNA binding"/>
    <property type="evidence" value="ECO:0007669"/>
    <property type="project" value="UniProtKB-KW"/>
</dbReference>
<keyword evidence="13" id="KW-1185">Reference proteome</keyword>
<evidence type="ECO:0000259" key="11">
    <source>
        <dbReference type="PROSITE" id="PS50103"/>
    </source>
</evidence>
<dbReference type="InterPro" id="IPR036855">
    <property type="entry name" value="Znf_CCCH_sf"/>
</dbReference>
<evidence type="ECO:0000313" key="12">
    <source>
        <dbReference type="EMBL" id="KAF3323208.1"/>
    </source>
</evidence>
<evidence type="ECO:0000313" key="13">
    <source>
        <dbReference type="Proteomes" id="UP000623129"/>
    </source>
</evidence>
<evidence type="ECO:0000256" key="3">
    <source>
        <dbReference type="ARBA" id="ARBA00022833"/>
    </source>
</evidence>
<dbReference type="Gene3D" id="4.10.1000.10">
    <property type="entry name" value="Zinc finger, CCCH-type"/>
    <property type="match status" value="1"/>
</dbReference>
<proteinExistence type="predicted"/>
<dbReference type="SUPFAM" id="SSF90229">
    <property type="entry name" value="CCCH zinc finger"/>
    <property type="match status" value="1"/>
</dbReference>
<dbReference type="Gene3D" id="3.30.70.330">
    <property type="match status" value="1"/>
</dbReference>
<dbReference type="PANTHER" id="PTHR24009">
    <property type="entry name" value="RNA-BINDING (RRM/RBD/RNP MOTIFS)"/>
    <property type="match status" value="1"/>
</dbReference>
<evidence type="ECO:0000256" key="1">
    <source>
        <dbReference type="ARBA" id="ARBA00022723"/>
    </source>
</evidence>
<dbReference type="InterPro" id="IPR000571">
    <property type="entry name" value="Znf_CCCH"/>
</dbReference>
<dbReference type="SUPFAM" id="SSF54928">
    <property type="entry name" value="RNA-binding domain, RBD"/>
    <property type="match status" value="1"/>
</dbReference>
<comment type="caution">
    <text evidence="12">The sequence shown here is derived from an EMBL/GenBank/DDBJ whole genome shotgun (WGS) entry which is preliminary data.</text>
</comment>
<dbReference type="InterPro" id="IPR035979">
    <property type="entry name" value="RBD_domain_sf"/>
</dbReference>
<dbReference type="Pfam" id="PF00642">
    <property type="entry name" value="zf-CCCH"/>
    <property type="match status" value="1"/>
</dbReference>
<keyword evidence="2 7" id="KW-0863">Zinc-finger</keyword>
<keyword evidence="4 6" id="KW-0694">RNA-binding</keyword>
<dbReference type="InterPro" id="IPR056276">
    <property type="entry name" value="AtC3H46-like_PABC-like"/>
</dbReference>
<feature type="zinc finger region" description="C3H1-type" evidence="7">
    <location>
        <begin position="211"/>
        <end position="239"/>
    </location>
</feature>
<feature type="transmembrane region" description="Helical" evidence="9">
    <location>
        <begin position="12"/>
        <end position="32"/>
    </location>
</feature>
<dbReference type="GO" id="GO:0008270">
    <property type="term" value="F:zinc ion binding"/>
    <property type="evidence" value="ECO:0007669"/>
    <property type="project" value="UniProtKB-KW"/>
</dbReference>
<name>A0A833QGA9_9POAL</name>
<feature type="domain" description="RRM" evidence="10">
    <location>
        <begin position="348"/>
        <end position="423"/>
    </location>
</feature>
<evidence type="ECO:0000256" key="5">
    <source>
        <dbReference type="ARBA" id="ARBA00023125"/>
    </source>
</evidence>
<feature type="region of interest" description="Disordered" evidence="8">
    <location>
        <begin position="527"/>
        <end position="554"/>
    </location>
</feature>
<dbReference type="InterPro" id="IPR000504">
    <property type="entry name" value="RRM_dom"/>
</dbReference>
<gene>
    <name evidence="12" type="ORF">FCM35_KLT11939</name>
</gene>